<evidence type="ECO:0000313" key="4">
    <source>
        <dbReference type="EMBL" id="ORY98074.1"/>
    </source>
</evidence>
<evidence type="ECO:0000256" key="2">
    <source>
        <dbReference type="SAM" id="Phobius"/>
    </source>
</evidence>
<keyword evidence="2" id="KW-0472">Membrane</keyword>
<dbReference type="Proteomes" id="UP000242180">
    <property type="component" value="Unassembled WGS sequence"/>
</dbReference>
<keyword evidence="5" id="KW-1185">Reference proteome</keyword>
<reference evidence="4 5" key="1">
    <citation type="submission" date="2016-07" db="EMBL/GenBank/DDBJ databases">
        <title>Pervasive Adenine N6-methylation of Active Genes in Fungi.</title>
        <authorList>
            <consortium name="DOE Joint Genome Institute"/>
            <person name="Mondo S.J."/>
            <person name="Dannebaum R.O."/>
            <person name="Kuo R.C."/>
            <person name="Labutti K."/>
            <person name="Haridas S."/>
            <person name="Kuo A."/>
            <person name="Salamov A."/>
            <person name="Ahrendt S.R."/>
            <person name="Lipzen A."/>
            <person name="Sullivan W."/>
            <person name="Andreopoulos W.B."/>
            <person name="Clum A."/>
            <person name="Lindquist E."/>
            <person name="Daum C."/>
            <person name="Ramamoorthy G.K."/>
            <person name="Gryganskyi A."/>
            <person name="Culley D."/>
            <person name="Magnuson J.K."/>
            <person name="James T.Y."/>
            <person name="O'Malley M.A."/>
            <person name="Stajich J.E."/>
            <person name="Spatafora J.W."/>
            <person name="Visel A."/>
            <person name="Grigoriev I.V."/>
        </authorList>
    </citation>
    <scope>NUCLEOTIDE SEQUENCE [LARGE SCALE GENOMIC DNA]</scope>
    <source>
        <strain evidence="4 5">NRRL 2496</strain>
    </source>
</reference>
<dbReference type="EMBL" id="MCGN01000004">
    <property type="protein sequence ID" value="ORY98074.1"/>
    <property type="molecule type" value="Genomic_DNA"/>
</dbReference>
<keyword evidence="3" id="KW-0732">Signal</keyword>
<feature type="signal peptide" evidence="3">
    <location>
        <begin position="1"/>
        <end position="23"/>
    </location>
</feature>
<feature type="compositionally biased region" description="Basic and acidic residues" evidence="1">
    <location>
        <begin position="198"/>
        <end position="207"/>
    </location>
</feature>
<evidence type="ECO:0000256" key="1">
    <source>
        <dbReference type="SAM" id="MobiDB-lite"/>
    </source>
</evidence>
<feature type="chain" id="PRO_5010889536" evidence="3">
    <location>
        <begin position="24"/>
        <end position="251"/>
    </location>
</feature>
<proteinExistence type="predicted"/>
<evidence type="ECO:0000313" key="5">
    <source>
        <dbReference type="Proteomes" id="UP000242180"/>
    </source>
</evidence>
<name>A0A1X2HGJ6_SYNRA</name>
<comment type="caution">
    <text evidence="4">The sequence shown here is derived from an EMBL/GenBank/DDBJ whole genome shotgun (WGS) entry which is preliminary data.</text>
</comment>
<evidence type="ECO:0000256" key="3">
    <source>
        <dbReference type="SAM" id="SignalP"/>
    </source>
</evidence>
<organism evidence="4 5">
    <name type="scientific">Syncephalastrum racemosum</name>
    <name type="common">Filamentous fungus</name>
    <dbReference type="NCBI Taxonomy" id="13706"/>
    <lineage>
        <taxon>Eukaryota</taxon>
        <taxon>Fungi</taxon>
        <taxon>Fungi incertae sedis</taxon>
        <taxon>Mucoromycota</taxon>
        <taxon>Mucoromycotina</taxon>
        <taxon>Mucoromycetes</taxon>
        <taxon>Mucorales</taxon>
        <taxon>Syncephalastraceae</taxon>
        <taxon>Syncephalastrum</taxon>
    </lineage>
</organism>
<dbReference type="InParanoid" id="A0A1X2HGJ6"/>
<feature type="transmembrane region" description="Helical" evidence="2">
    <location>
        <begin position="69"/>
        <end position="89"/>
    </location>
</feature>
<dbReference type="AlphaFoldDB" id="A0A1X2HGJ6"/>
<feature type="transmembrane region" description="Helical" evidence="2">
    <location>
        <begin position="42"/>
        <end position="62"/>
    </location>
</feature>
<feature type="region of interest" description="Disordered" evidence="1">
    <location>
        <begin position="177"/>
        <end position="251"/>
    </location>
</feature>
<protein>
    <submittedName>
        <fullName evidence="4">Uncharacterized protein</fullName>
    </submittedName>
</protein>
<sequence>MTRLHSSLASIALLLLTSTFAAAQEGQQPPYEDTSAVTPTPVAVSILLSSGSMALAFFRFLLSILWSGIVLAFSPFVWTISLLWETLIAKPFDLFLHIVRVLYPVAMFSLAAVGCGLVIGGMAGFAAEAFSSICITATWGADAEKKSRLAAQARPADHLLEQSEPVYVDDEYEEEEEYGDEYMSEKPSWQAALGSSSKGKEPLRRGWTDSPAESSRRTSVSSGLVPDRQDEWDWADEDDEDTFPRLRRTMR</sequence>
<dbReference type="OrthoDB" id="2270199at2759"/>
<feature type="compositionally biased region" description="Acidic residues" evidence="1">
    <location>
        <begin position="230"/>
        <end position="241"/>
    </location>
</feature>
<keyword evidence="2" id="KW-0812">Transmembrane</keyword>
<feature type="transmembrane region" description="Helical" evidence="2">
    <location>
        <begin position="101"/>
        <end position="125"/>
    </location>
</feature>
<gene>
    <name evidence="4" type="ORF">BCR43DRAFT_490822</name>
</gene>
<dbReference type="OMA" id="IPRVESW"/>
<feature type="compositionally biased region" description="Polar residues" evidence="1">
    <location>
        <begin position="211"/>
        <end position="222"/>
    </location>
</feature>
<accession>A0A1X2HGJ6</accession>
<keyword evidence="2" id="KW-1133">Transmembrane helix</keyword>